<dbReference type="PANTHER" id="PTHR35007:SF4">
    <property type="entry name" value="CONSERVED TRANSMEMBRANE PROTEIN-RELATED"/>
    <property type="match status" value="1"/>
</dbReference>
<keyword evidence="8" id="KW-1185">Reference proteome</keyword>
<evidence type="ECO:0000313" key="8">
    <source>
        <dbReference type="Proteomes" id="UP000316612"/>
    </source>
</evidence>
<sequence length="226" mass="24150">MLILLLLLLLGAGICLFWVPRRVPGAAAVQHRFRPQLLGRTRRPPLLELAGDAQCLRELAALLRSGMLFEQAAQALLEVRSEPSPVLQALRNIQANYKLEGPAALGPERGQSSSVRRLMWCLQLCSRSGAPLAGVLEQLAQDLEADVAARQSFDAAMAGPRATTKLLTWLPVIGLGAGFLLGIDVLHTLAASPAAQLSVAGGALLWAANRIWCQRLLASTTARALS</sequence>
<dbReference type="InterPro" id="IPR018076">
    <property type="entry name" value="T2SS_GspF_dom"/>
</dbReference>
<keyword evidence="3" id="KW-0812">Transmembrane</keyword>
<evidence type="ECO:0000313" key="7">
    <source>
        <dbReference type="EMBL" id="GED05313.1"/>
    </source>
</evidence>
<evidence type="ECO:0000256" key="1">
    <source>
        <dbReference type="ARBA" id="ARBA00004651"/>
    </source>
</evidence>
<evidence type="ECO:0000256" key="4">
    <source>
        <dbReference type="ARBA" id="ARBA00022989"/>
    </source>
</evidence>
<organism evidence="7 8">
    <name type="scientific">Glutamicibacter uratoxydans</name>
    <name type="common">Arthrobacter uratoxydans</name>
    <dbReference type="NCBI Taxonomy" id="43667"/>
    <lineage>
        <taxon>Bacteria</taxon>
        <taxon>Bacillati</taxon>
        <taxon>Actinomycetota</taxon>
        <taxon>Actinomycetes</taxon>
        <taxon>Micrococcales</taxon>
        <taxon>Micrococcaceae</taxon>
        <taxon>Glutamicibacter</taxon>
    </lineage>
</organism>
<dbReference type="Proteomes" id="UP000316612">
    <property type="component" value="Unassembled WGS sequence"/>
</dbReference>
<dbReference type="EMBL" id="BJNY01000004">
    <property type="protein sequence ID" value="GED05313.1"/>
    <property type="molecule type" value="Genomic_DNA"/>
</dbReference>
<dbReference type="OrthoDB" id="4948021at2"/>
<dbReference type="Pfam" id="PF00482">
    <property type="entry name" value="T2SSF"/>
    <property type="match status" value="1"/>
</dbReference>
<evidence type="ECO:0000256" key="2">
    <source>
        <dbReference type="ARBA" id="ARBA00022475"/>
    </source>
</evidence>
<dbReference type="RefSeq" id="WP_141362258.1">
    <property type="nucleotide sequence ID" value="NZ_BAAAJL010000001.1"/>
</dbReference>
<comment type="subcellular location">
    <subcellularLocation>
        <location evidence="1">Cell membrane</location>
        <topology evidence="1">Multi-pass membrane protein</topology>
    </subcellularLocation>
</comment>
<reference evidence="7 8" key="1">
    <citation type="submission" date="2019-06" db="EMBL/GenBank/DDBJ databases">
        <title>Whole genome shotgun sequence of Glutamicibacter uratoxydans NBRC 15515.</title>
        <authorList>
            <person name="Hosoyama A."/>
            <person name="Uohara A."/>
            <person name="Ohji S."/>
            <person name="Ichikawa N."/>
        </authorList>
    </citation>
    <scope>NUCLEOTIDE SEQUENCE [LARGE SCALE GENOMIC DNA]</scope>
    <source>
        <strain evidence="7 8">NBRC 15515</strain>
    </source>
</reference>
<keyword evidence="5" id="KW-0472">Membrane</keyword>
<evidence type="ECO:0000259" key="6">
    <source>
        <dbReference type="Pfam" id="PF00482"/>
    </source>
</evidence>
<evidence type="ECO:0000256" key="3">
    <source>
        <dbReference type="ARBA" id="ARBA00022692"/>
    </source>
</evidence>
<protein>
    <recommendedName>
        <fullName evidence="6">Type II secretion system protein GspF domain-containing protein</fullName>
    </recommendedName>
</protein>
<comment type="caution">
    <text evidence="7">The sequence shown here is derived from an EMBL/GenBank/DDBJ whole genome shotgun (WGS) entry which is preliminary data.</text>
</comment>
<dbReference type="AlphaFoldDB" id="A0A4Y4DL42"/>
<keyword evidence="2" id="KW-1003">Cell membrane</keyword>
<name>A0A4Y4DL42_GLUUR</name>
<proteinExistence type="predicted"/>
<gene>
    <name evidence="7" type="ORF">AUR04nite_08450</name>
</gene>
<keyword evidence="4" id="KW-1133">Transmembrane helix</keyword>
<feature type="domain" description="Type II secretion system protein GspF" evidence="6">
    <location>
        <begin position="56"/>
        <end position="170"/>
    </location>
</feature>
<dbReference type="GO" id="GO:0005886">
    <property type="term" value="C:plasma membrane"/>
    <property type="evidence" value="ECO:0007669"/>
    <property type="project" value="UniProtKB-SubCell"/>
</dbReference>
<accession>A0A4Y4DL42</accession>
<evidence type="ECO:0000256" key="5">
    <source>
        <dbReference type="ARBA" id="ARBA00023136"/>
    </source>
</evidence>
<dbReference type="PANTHER" id="PTHR35007">
    <property type="entry name" value="INTEGRAL MEMBRANE PROTEIN-RELATED"/>
    <property type="match status" value="1"/>
</dbReference>